<comment type="caution">
    <text evidence="1">The sequence shown here is derived from an EMBL/GenBank/DDBJ whole genome shotgun (WGS) entry which is preliminary data.</text>
</comment>
<accession>A0ABT0VIZ2</accession>
<organism evidence="1 2">
    <name type="scientific">Periweissella beninensis</name>
    <dbReference type="NCBI Taxonomy" id="504936"/>
    <lineage>
        <taxon>Bacteria</taxon>
        <taxon>Bacillati</taxon>
        <taxon>Bacillota</taxon>
        <taxon>Bacilli</taxon>
        <taxon>Lactobacillales</taxon>
        <taxon>Lactobacillaceae</taxon>
        <taxon>Periweissella</taxon>
    </lineage>
</organism>
<keyword evidence="2" id="KW-1185">Reference proteome</keyword>
<name>A0ABT0VIZ2_9LACO</name>
<evidence type="ECO:0000313" key="2">
    <source>
        <dbReference type="Proteomes" id="UP001057481"/>
    </source>
</evidence>
<dbReference type="RefSeq" id="WP_205144390.1">
    <property type="nucleotide sequence ID" value="NZ_JAFBDN010000040.1"/>
</dbReference>
<proteinExistence type="predicted"/>
<protein>
    <submittedName>
        <fullName evidence="1">Uncharacterized protein</fullName>
    </submittedName>
</protein>
<gene>
    <name evidence="1" type="ORF">KAK10_00060</name>
</gene>
<sequence length="126" mass="14296">MRTRMRLSAESVLAIKELKRVLFGDTEAPVTVGYMIGRAYKIIEPKLDSFENEWLELSDIKVKDITGASEVLEGADTTVNLEKKVYEGISKLQIKFVSIFKGSKRVYRTFVVKLVLLAALQELLKK</sequence>
<dbReference type="Proteomes" id="UP001057481">
    <property type="component" value="Unassembled WGS sequence"/>
</dbReference>
<dbReference type="EMBL" id="JAGMVS010000002">
    <property type="protein sequence ID" value="MCM2436360.1"/>
    <property type="molecule type" value="Genomic_DNA"/>
</dbReference>
<reference evidence="1" key="1">
    <citation type="submission" date="2021-04" db="EMBL/GenBank/DDBJ databases">
        <title>Taxonomic assessment of Weissella genus.</title>
        <authorList>
            <person name="Fanelli F."/>
            <person name="Chieffi D."/>
            <person name="Dell'Aquila A."/>
            <person name="Gyu-Sung C."/>
            <person name="Franz C.M.A.P."/>
            <person name="Fusco V."/>
        </authorList>
    </citation>
    <scope>NUCLEOTIDE SEQUENCE</scope>
    <source>
        <strain evidence="1">LMG 25373</strain>
    </source>
</reference>
<evidence type="ECO:0000313" key="1">
    <source>
        <dbReference type="EMBL" id="MCM2436360.1"/>
    </source>
</evidence>